<evidence type="ECO:0000256" key="1">
    <source>
        <dbReference type="ARBA" id="ARBA00022737"/>
    </source>
</evidence>
<reference evidence="3" key="1">
    <citation type="submission" date="2023-03" db="EMBL/GenBank/DDBJ databases">
        <title>Massive genome expansion in bonnet fungi (Mycena s.s.) driven by repeated elements and novel gene families across ecological guilds.</title>
        <authorList>
            <consortium name="Lawrence Berkeley National Laboratory"/>
            <person name="Harder C.B."/>
            <person name="Miyauchi S."/>
            <person name="Viragh M."/>
            <person name="Kuo A."/>
            <person name="Thoen E."/>
            <person name="Andreopoulos B."/>
            <person name="Lu D."/>
            <person name="Skrede I."/>
            <person name="Drula E."/>
            <person name="Henrissat B."/>
            <person name="Morin E."/>
            <person name="Kohler A."/>
            <person name="Barry K."/>
            <person name="LaButti K."/>
            <person name="Morin E."/>
            <person name="Salamov A."/>
            <person name="Lipzen A."/>
            <person name="Mereny Z."/>
            <person name="Hegedus B."/>
            <person name="Baldrian P."/>
            <person name="Stursova M."/>
            <person name="Weitz H."/>
            <person name="Taylor A."/>
            <person name="Grigoriev I.V."/>
            <person name="Nagy L.G."/>
            <person name="Martin F."/>
            <person name="Kauserud H."/>
        </authorList>
    </citation>
    <scope>NUCLEOTIDE SEQUENCE</scope>
    <source>
        <strain evidence="3">CBHHK173m</strain>
    </source>
</reference>
<keyword evidence="4" id="KW-1185">Reference proteome</keyword>
<evidence type="ECO:0000313" key="3">
    <source>
        <dbReference type="EMBL" id="KAJ7085208.1"/>
    </source>
</evidence>
<evidence type="ECO:0000259" key="2">
    <source>
        <dbReference type="Pfam" id="PF25574"/>
    </source>
</evidence>
<name>A0AAD6U231_9AGAR</name>
<dbReference type="SUPFAM" id="SSF48371">
    <property type="entry name" value="ARM repeat"/>
    <property type="match status" value="1"/>
</dbReference>
<dbReference type="EMBL" id="JARJCN010000035">
    <property type="protein sequence ID" value="KAJ7085208.1"/>
    <property type="molecule type" value="Genomic_DNA"/>
</dbReference>
<sequence>MEQLLATQNQILGVDDRNNWNELQSNFCSVIICVIRKLRAGIQLLADRIMTLSLQLIQAAGKTSTILEDASWSSALLLRLWKQTLATPNFARSLLASSVISPVLWARSSRYANMVMTITILSGLRDIAIGPAVEPFLDTTMSLEYDLMDFVGQLREGILEAYTGLVSGFKGTDKVSVLLPYVESILELVHRCYVDEEQTDAQMKLSFGLIGDLAESLAGSPQMKQMLLKPWIAQELQTKYWMPRERWSNFLHNR</sequence>
<dbReference type="Gene3D" id="1.25.10.10">
    <property type="entry name" value="Leucine-rich Repeat Variant"/>
    <property type="match status" value="1"/>
</dbReference>
<comment type="caution">
    <text evidence="3">The sequence shown here is derived from an EMBL/GenBank/DDBJ whole genome shotgun (WGS) entry which is preliminary data.</text>
</comment>
<dbReference type="InterPro" id="IPR011989">
    <property type="entry name" value="ARM-like"/>
</dbReference>
<proteinExistence type="predicted"/>
<protein>
    <recommendedName>
        <fullName evidence="2">Importin subunit beta-1/Transportin-1-like TPR repeats domain-containing protein</fullName>
    </recommendedName>
</protein>
<evidence type="ECO:0000313" key="4">
    <source>
        <dbReference type="Proteomes" id="UP001222325"/>
    </source>
</evidence>
<dbReference type="Proteomes" id="UP001222325">
    <property type="component" value="Unassembled WGS sequence"/>
</dbReference>
<feature type="domain" description="Importin subunit beta-1/Transportin-1-like TPR repeats" evidence="2">
    <location>
        <begin position="116"/>
        <end position="237"/>
    </location>
</feature>
<gene>
    <name evidence="3" type="ORF">B0H15DRAFT_988759</name>
</gene>
<dbReference type="AlphaFoldDB" id="A0AAD6U231"/>
<keyword evidence="1" id="KW-0677">Repeat</keyword>
<organism evidence="3 4">
    <name type="scientific">Mycena belliarum</name>
    <dbReference type="NCBI Taxonomy" id="1033014"/>
    <lineage>
        <taxon>Eukaryota</taxon>
        <taxon>Fungi</taxon>
        <taxon>Dikarya</taxon>
        <taxon>Basidiomycota</taxon>
        <taxon>Agaricomycotina</taxon>
        <taxon>Agaricomycetes</taxon>
        <taxon>Agaricomycetidae</taxon>
        <taxon>Agaricales</taxon>
        <taxon>Marasmiineae</taxon>
        <taxon>Mycenaceae</taxon>
        <taxon>Mycena</taxon>
    </lineage>
</organism>
<dbReference type="InterPro" id="IPR058584">
    <property type="entry name" value="IMB1_TNPO1-like_TPR"/>
</dbReference>
<accession>A0AAD6U231</accession>
<dbReference type="InterPro" id="IPR016024">
    <property type="entry name" value="ARM-type_fold"/>
</dbReference>
<feature type="domain" description="Importin subunit beta-1/Transportin-1-like TPR repeats" evidence="2">
    <location>
        <begin position="1"/>
        <end position="70"/>
    </location>
</feature>
<dbReference type="Pfam" id="PF25574">
    <property type="entry name" value="TPR_IMB1"/>
    <property type="match status" value="2"/>
</dbReference>